<dbReference type="RefSeq" id="WP_179582232.1">
    <property type="nucleotide sequence ID" value="NZ_JACBYR010000001.1"/>
</dbReference>
<dbReference type="Proteomes" id="UP000542125">
    <property type="component" value="Unassembled WGS sequence"/>
</dbReference>
<evidence type="ECO:0000313" key="2">
    <source>
        <dbReference type="EMBL" id="NYE80786.1"/>
    </source>
</evidence>
<dbReference type="PANTHER" id="PTHR35271">
    <property type="entry name" value="ABC TRANSPORTER, SUBSTRATE-BINDING LIPOPROTEIN-RELATED"/>
    <property type="match status" value="1"/>
</dbReference>
<keyword evidence="3" id="KW-1185">Reference proteome</keyword>
<comment type="caution">
    <text evidence="2">The sequence shown here is derived from an EMBL/GenBank/DDBJ whole genome shotgun (WGS) entry which is preliminary data.</text>
</comment>
<proteinExistence type="predicted"/>
<organism evidence="2 3">
    <name type="scientific">Pigmentiphaga litoralis</name>
    <dbReference type="NCBI Taxonomy" id="516702"/>
    <lineage>
        <taxon>Bacteria</taxon>
        <taxon>Pseudomonadati</taxon>
        <taxon>Pseudomonadota</taxon>
        <taxon>Betaproteobacteria</taxon>
        <taxon>Burkholderiales</taxon>
        <taxon>Alcaligenaceae</taxon>
        <taxon>Pigmentiphaga</taxon>
    </lineage>
</organism>
<evidence type="ECO:0000256" key="1">
    <source>
        <dbReference type="SAM" id="SignalP"/>
    </source>
</evidence>
<sequence>MPYPLAAARHVLRALVFASALSFAHAAQADTTIAIANLGPHPALAQAVAGFKEQMARHGYVEGTNTKYLYSDANFTPALMPQMFSQLAGASPDLIVTITTSVSQTAISAVSDRKVPLVFALVTDPVKAGLVPSWDKGSARFAGSSDLQDFDAVLAMGKRMFPHATSFSTLFNPGEVNDVVTTQLMKEAAARAGLGFTAISVDAVGDIPQRAQLMRGTGFVYITGSNLVQSAIPAVAAVAKQLKVPVYSAETEFVKTGMAAANFAVSLKSVGANAAHVANQILKGTPPSQIAVIRPSPDDYITTISRKKFRELGLTVPASFDDCNCFAD</sequence>
<accession>A0A7Y9IPN2</accession>
<dbReference type="CDD" id="cd06325">
    <property type="entry name" value="PBP1_ABC_unchar_transporter"/>
    <property type="match status" value="1"/>
</dbReference>
<gene>
    <name evidence="2" type="ORF">FHW18_000057</name>
</gene>
<dbReference type="InterPro" id="IPR028082">
    <property type="entry name" value="Peripla_BP_I"/>
</dbReference>
<dbReference type="Gene3D" id="3.40.50.2300">
    <property type="match status" value="2"/>
</dbReference>
<dbReference type="SUPFAM" id="SSF53822">
    <property type="entry name" value="Periplasmic binding protein-like I"/>
    <property type="match status" value="1"/>
</dbReference>
<feature type="signal peptide" evidence="1">
    <location>
        <begin position="1"/>
        <end position="29"/>
    </location>
</feature>
<dbReference type="EMBL" id="JACBYR010000001">
    <property type="protein sequence ID" value="NYE80786.1"/>
    <property type="molecule type" value="Genomic_DNA"/>
</dbReference>
<feature type="chain" id="PRO_5030582428" evidence="1">
    <location>
        <begin position="30"/>
        <end position="328"/>
    </location>
</feature>
<protein>
    <submittedName>
        <fullName evidence="2">Putative ABC transport system substrate-binding protein</fullName>
    </submittedName>
</protein>
<keyword evidence="1" id="KW-0732">Signal</keyword>
<dbReference type="Pfam" id="PF04392">
    <property type="entry name" value="ABC_sub_bind"/>
    <property type="match status" value="1"/>
</dbReference>
<reference evidence="2 3" key="1">
    <citation type="submission" date="2020-07" db="EMBL/GenBank/DDBJ databases">
        <title>Genomic Encyclopedia of Type Strains, Phase IV (KMG-V): Genome sequencing to study the core and pangenomes of soil and plant-associated prokaryotes.</title>
        <authorList>
            <person name="Whitman W."/>
        </authorList>
    </citation>
    <scope>NUCLEOTIDE SEQUENCE [LARGE SCALE GENOMIC DNA]</scope>
    <source>
        <strain evidence="2 3">SAS40</strain>
    </source>
</reference>
<dbReference type="AlphaFoldDB" id="A0A7Y9IPN2"/>
<dbReference type="InterPro" id="IPR007487">
    <property type="entry name" value="ABC_transpt-TYRBP-like"/>
</dbReference>
<name>A0A7Y9IPN2_9BURK</name>
<dbReference type="PANTHER" id="PTHR35271:SF1">
    <property type="entry name" value="ABC TRANSPORTER, SUBSTRATE-BINDING LIPOPROTEIN"/>
    <property type="match status" value="1"/>
</dbReference>
<evidence type="ECO:0000313" key="3">
    <source>
        <dbReference type="Proteomes" id="UP000542125"/>
    </source>
</evidence>